<keyword evidence="1" id="KW-0812">Transmembrane</keyword>
<protein>
    <submittedName>
        <fullName evidence="3">DUF2167 domain-containing protein</fullName>
    </submittedName>
</protein>
<keyword evidence="2" id="KW-0732">Signal</keyword>
<gene>
    <name evidence="3" type="ORF">EIZ48_23745</name>
</gene>
<feature type="signal peptide" evidence="2">
    <location>
        <begin position="1"/>
        <end position="21"/>
    </location>
</feature>
<comment type="caution">
    <text evidence="3">The sequence shown here is derived from an EMBL/GenBank/DDBJ whole genome shotgun (WGS) entry which is preliminary data.</text>
</comment>
<proteinExistence type="predicted"/>
<accession>A0ABW9YRV1</accession>
<feature type="transmembrane region" description="Helical" evidence="1">
    <location>
        <begin position="264"/>
        <end position="287"/>
    </location>
</feature>
<evidence type="ECO:0000256" key="1">
    <source>
        <dbReference type="SAM" id="Phobius"/>
    </source>
</evidence>
<dbReference type="InterPro" id="IPR018682">
    <property type="entry name" value="DUF2167_membr"/>
</dbReference>
<reference evidence="3 4" key="1">
    <citation type="journal article" date="2017" name="Int. J. Syst. Evol. Microbiol.">
        <title>Photobacterium alginatilyticum sp. nov., a marine bacterium isolated from bottom seawater.</title>
        <authorList>
            <person name="Wang X."/>
            <person name="Wang Y."/>
            <person name="Yang X."/>
            <person name="Sun H."/>
            <person name="Li B."/>
            <person name="Zhang X.H."/>
        </authorList>
    </citation>
    <scope>NUCLEOTIDE SEQUENCE [LARGE SCALE GENOMIC DNA]</scope>
    <source>
        <strain evidence="3 4">P03D4</strain>
    </source>
</reference>
<keyword evidence="1" id="KW-0472">Membrane</keyword>
<dbReference type="Pfam" id="PF09935">
    <property type="entry name" value="DUF2167"/>
    <property type="match status" value="1"/>
</dbReference>
<evidence type="ECO:0000256" key="2">
    <source>
        <dbReference type="SAM" id="SignalP"/>
    </source>
</evidence>
<name>A0ABW9YRV1_9GAMM</name>
<evidence type="ECO:0000313" key="4">
    <source>
        <dbReference type="Proteomes" id="UP000738517"/>
    </source>
</evidence>
<sequence>MMKLRALFLSVFLILPSLAFAETASNESDEDAYYEWASKVWDSLDRQTGKIQLPSAIATLDIPEDFYYLSPSDSEIVLVDVWGNPPGQNTLGMIFPSASTPFDNDSWAVTIRYEEDGYVSDSDANDINYSELLEKMKADTVAESQVRVDQGYESIELVGWAAAPHYDAQTHKLYWAQELKFGEDDVNTLNYNIRVLGRKGVLVLNFIAAMDQKDLIESQLDSVLALAEFDQGSRYIDFDSSTDQMAAYGLGALVAGKVATKTGLLAAAMVFLKKFGLVIVVGIGAFFKKLFKRKES</sequence>
<evidence type="ECO:0000313" key="3">
    <source>
        <dbReference type="EMBL" id="NBI55534.1"/>
    </source>
</evidence>
<feature type="chain" id="PRO_5045971089" evidence="2">
    <location>
        <begin position="22"/>
        <end position="296"/>
    </location>
</feature>
<organism evidence="3 4">
    <name type="scientific">Photobacterium alginatilyticum</name>
    <dbReference type="NCBI Taxonomy" id="1775171"/>
    <lineage>
        <taxon>Bacteria</taxon>
        <taxon>Pseudomonadati</taxon>
        <taxon>Pseudomonadota</taxon>
        <taxon>Gammaproteobacteria</taxon>
        <taxon>Vibrionales</taxon>
        <taxon>Vibrionaceae</taxon>
        <taxon>Photobacterium</taxon>
    </lineage>
</organism>
<dbReference type="Proteomes" id="UP000738517">
    <property type="component" value="Unassembled WGS sequence"/>
</dbReference>
<keyword evidence="1" id="KW-1133">Transmembrane helix</keyword>
<dbReference type="EMBL" id="RSEJ01000032">
    <property type="protein sequence ID" value="NBI55534.1"/>
    <property type="molecule type" value="Genomic_DNA"/>
</dbReference>
<keyword evidence="4" id="KW-1185">Reference proteome</keyword>